<protein>
    <submittedName>
        <fullName evidence="1">Uncharacterized protein</fullName>
    </submittedName>
</protein>
<sequence>MGNVISMEDYLASRRAKAEAFDSMFINSVIKDEGEDYVARAIELFAEVDDKEAFIVRPDFKMSDEVKYVDDDTVSVGKIVDIKYVDSRFLYMVDWNNDEDADWYNDRQLERL</sequence>
<evidence type="ECO:0000313" key="1">
    <source>
        <dbReference type="EMBL" id="UMO76338.1"/>
    </source>
</evidence>
<dbReference type="Proteomes" id="UP001202581">
    <property type="component" value="Segment"/>
</dbReference>
<keyword evidence="2" id="KW-1185">Reference proteome</keyword>
<accession>A0AA49H0W7</accession>
<dbReference type="InterPro" id="IPR016197">
    <property type="entry name" value="Chromo-like_dom_sf"/>
</dbReference>
<name>A0AA49H0W7_9CAUD</name>
<organism evidence="1 2">
    <name type="scientific">Streptomyces phage Tomas</name>
    <dbReference type="NCBI Taxonomy" id="2914443"/>
    <lineage>
        <taxon>Viruses</taxon>
        <taxon>Duplodnaviria</taxon>
        <taxon>Heunggongvirae</taxon>
        <taxon>Uroviricota</taxon>
        <taxon>Caudoviricetes</taxon>
        <taxon>Stanwilliamsviridae</taxon>
        <taxon>Boydwoodruffvirinae</taxon>
        <taxon>Tomasvirus</taxon>
        <taxon>Tomasvirus tomas</taxon>
    </lineage>
</organism>
<dbReference type="GeneID" id="77926907"/>
<dbReference type="EMBL" id="OL829978">
    <property type="protein sequence ID" value="UMO76338.1"/>
    <property type="molecule type" value="Genomic_DNA"/>
</dbReference>
<gene>
    <name evidence="1" type="primary">189</name>
    <name evidence="1" type="ORF">SEA_TOMAS_189</name>
</gene>
<dbReference type="KEGG" id="vg:77926907"/>
<dbReference type="RefSeq" id="YP_010651277.1">
    <property type="nucleotide sequence ID" value="NC_070781.1"/>
</dbReference>
<reference evidence="1" key="1">
    <citation type="submission" date="2021-12" db="EMBL/GenBank/DDBJ databases">
        <authorList>
            <person name="Khadka S."/>
            <person name="Uribe D.A."/>
            <person name="Klipsch I.N."/>
            <person name="Rene S.R."/>
            <person name="Jimenez M.L."/>
            <person name="Saini B.K."/>
            <person name="Zugasti M."/>
            <person name="Bullon R.M."/>
            <person name="Sharp C.D."/>
            <person name="Kapinga K.O."/>
            <person name="Warner C.P."/>
            <person name="Sarinana J."/>
            <person name="Jimenez A."/>
            <person name="Layton S.R."/>
            <person name="Nayek S."/>
            <person name="Hughes L.E."/>
            <person name="Garlena R.A."/>
            <person name="Russell D.A."/>
            <person name="Jacobs-Sera D."/>
            <person name="Hatfull G.F."/>
        </authorList>
    </citation>
    <scope>NUCLEOTIDE SEQUENCE</scope>
</reference>
<evidence type="ECO:0000313" key="2">
    <source>
        <dbReference type="Proteomes" id="UP001202581"/>
    </source>
</evidence>
<proteinExistence type="predicted"/>
<dbReference type="SUPFAM" id="SSF54160">
    <property type="entry name" value="Chromo domain-like"/>
    <property type="match status" value="1"/>
</dbReference>